<sequence length="71" mass="8245">MQQGRESVSPRLFSRLGANAQEQHPRPLAPKRSIVTNKGRNYHWNRTHNPGVTTRTEFSPWMRMPHKVEPG</sequence>
<evidence type="ECO:0000313" key="2">
    <source>
        <dbReference type="EMBL" id="KAK6307578.1"/>
    </source>
</evidence>
<comment type="caution">
    <text evidence="2">The sequence shown here is derived from an EMBL/GenBank/DDBJ whole genome shotgun (WGS) entry which is preliminary data.</text>
</comment>
<organism evidence="2 3">
    <name type="scientific">Coregonus suidteri</name>
    <dbReference type="NCBI Taxonomy" id="861788"/>
    <lineage>
        <taxon>Eukaryota</taxon>
        <taxon>Metazoa</taxon>
        <taxon>Chordata</taxon>
        <taxon>Craniata</taxon>
        <taxon>Vertebrata</taxon>
        <taxon>Euteleostomi</taxon>
        <taxon>Actinopterygii</taxon>
        <taxon>Neopterygii</taxon>
        <taxon>Teleostei</taxon>
        <taxon>Protacanthopterygii</taxon>
        <taxon>Salmoniformes</taxon>
        <taxon>Salmonidae</taxon>
        <taxon>Coregoninae</taxon>
        <taxon>Coregonus</taxon>
    </lineage>
</organism>
<proteinExistence type="predicted"/>
<dbReference type="EMBL" id="JAGTTL010000020">
    <property type="protein sequence ID" value="KAK6307578.1"/>
    <property type="molecule type" value="Genomic_DNA"/>
</dbReference>
<protein>
    <submittedName>
        <fullName evidence="2">Uncharacterized protein</fullName>
    </submittedName>
</protein>
<feature type="region of interest" description="Disordered" evidence="1">
    <location>
        <begin position="1"/>
        <end position="33"/>
    </location>
</feature>
<gene>
    <name evidence="2" type="ORF">J4Q44_G00227260</name>
</gene>
<reference evidence="2 3" key="1">
    <citation type="submission" date="2021-04" db="EMBL/GenBank/DDBJ databases">
        <authorList>
            <person name="De Guttry C."/>
            <person name="Zahm M."/>
            <person name="Klopp C."/>
            <person name="Cabau C."/>
            <person name="Louis A."/>
            <person name="Berthelot C."/>
            <person name="Parey E."/>
            <person name="Roest Crollius H."/>
            <person name="Montfort J."/>
            <person name="Robinson-Rechavi M."/>
            <person name="Bucao C."/>
            <person name="Bouchez O."/>
            <person name="Gislard M."/>
            <person name="Lluch J."/>
            <person name="Milhes M."/>
            <person name="Lampietro C."/>
            <person name="Lopez Roques C."/>
            <person name="Donnadieu C."/>
            <person name="Braasch I."/>
            <person name="Desvignes T."/>
            <person name="Postlethwait J."/>
            <person name="Bobe J."/>
            <person name="Wedekind C."/>
            <person name="Guiguen Y."/>
        </authorList>
    </citation>
    <scope>NUCLEOTIDE SEQUENCE [LARGE SCALE GENOMIC DNA]</scope>
    <source>
        <strain evidence="2">Cs_M1</strain>
        <tissue evidence="2">Blood</tissue>
    </source>
</reference>
<dbReference type="Proteomes" id="UP001356427">
    <property type="component" value="Unassembled WGS sequence"/>
</dbReference>
<evidence type="ECO:0000256" key="1">
    <source>
        <dbReference type="SAM" id="MobiDB-lite"/>
    </source>
</evidence>
<accession>A0AAN8QR22</accession>
<name>A0AAN8QR22_9TELE</name>
<evidence type="ECO:0000313" key="3">
    <source>
        <dbReference type="Proteomes" id="UP001356427"/>
    </source>
</evidence>
<dbReference type="AlphaFoldDB" id="A0AAN8QR22"/>
<keyword evidence="3" id="KW-1185">Reference proteome</keyword>